<protein>
    <submittedName>
        <fullName evidence="2">Uncharacterized protein</fullName>
    </submittedName>
</protein>
<feature type="signal peptide" evidence="1">
    <location>
        <begin position="1"/>
        <end position="28"/>
    </location>
</feature>
<organism evidence="2 3">
    <name type="scientific">Ferrimonas gelatinilytica</name>
    <dbReference type="NCBI Taxonomy" id="1255257"/>
    <lineage>
        <taxon>Bacteria</taxon>
        <taxon>Pseudomonadati</taxon>
        <taxon>Pseudomonadota</taxon>
        <taxon>Gammaproteobacteria</taxon>
        <taxon>Alteromonadales</taxon>
        <taxon>Ferrimonadaceae</taxon>
        <taxon>Ferrimonas</taxon>
    </lineage>
</organism>
<evidence type="ECO:0000313" key="3">
    <source>
        <dbReference type="Proteomes" id="UP001501600"/>
    </source>
</evidence>
<feature type="chain" id="PRO_5045785931" evidence="1">
    <location>
        <begin position="29"/>
        <end position="542"/>
    </location>
</feature>
<proteinExistence type="predicted"/>
<dbReference type="EMBL" id="BAABLF010000005">
    <property type="protein sequence ID" value="GAA5188218.1"/>
    <property type="molecule type" value="Genomic_DNA"/>
</dbReference>
<name>A0ABP9RX76_9GAMM</name>
<dbReference type="RefSeq" id="WP_345315716.1">
    <property type="nucleotide sequence ID" value="NZ_BAABLF010000005.1"/>
</dbReference>
<dbReference type="Proteomes" id="UP001501600">
    <property type="component" value="Unassembled WGS sequence"/>
</dbReference>
<keyword evidence="1" id="KW-0732">Signal</keyword>
<reference evidence="3" key="1">
    <citation type="journal article" date="2019" name="Int. J. Syst. Evol. Microbiol.">
        <title>The Global Catalogue of Microorganisms (GCM) 10K type strain sequencing project: providing services to taxonomists for standard genome sequencing and annotation.</title>
        <authorList>
            <consortium name="The Broad Institute Genomics Platform"/>
            <consortium name="The Broad Institute Genome Sequencing Center for Infectious Disease"/>
            <person name="Wu L."/>
            <person name="Ma J."/>
        </authorList>
    </citation>
    <scope>NUCLEOTIDE SEQUENCE [LARGE SCALE GENOMIC DNA]</scope>
    <source>
        <strain evidence="3">JCM 18720</strain>
    </source>
</reference>
<comment type="caution">
    <text evidence="2">The sequence shown here is derived from an EMBL/GenBank/DDBJ whole genome shotgun (WGS) entry which is preliminary data.</text>
</comment>
<sequence>MTDLKPVRYLYLFLVTACLMLFQAAAEAKTSRSEGREESEEQEAAELALETLGVPEYVPTLGLTSLATDAHLVQFVDKRTITDGEEARTQAFLVQSTDEKGNIDLRIKYEPGLVHKDERLVENIEQMVRLEYRLNQYAETYDKKSLQVTDLGGGETLIKFSYSRFALPQDISYFRHVRAEMRVVDGEVVSMELTNDKPFTFAGIKVDSYHQRTEFAQLPSGKVVVKRKRVRLEGTVKGKPVTKHIEVLPVAYYDSDSQPLVADEDLLSRVSDPRVRETKVKLRRTFPLMGDMVRRKGIDLPLPFGVSMSYRNQNMDVGFNSFSVLDLPPEVLEVFFDPAESTASVNAESVTFRGDVNILPFWNVYGLVGKVNIDADVAAKFKGICAIEVAGQCIKPIVEEQMLHVPLDLTYNLTGIGTTLSIGYKQFFASLTGTYTRTKLEGGTGDGSAVVTAQPMVGYQMVDWGAQIFVGAEYQGLKDYMRGELGPVGPFDNFTFDVGVNVDRWTGLIGFNKQFGKHYRITGIYNLGPSRDSFTLNLNYRF</sequence>
<gene>
    <name evidence="2" type="ORF">GCM10025772_07640</name>
</gene>
<keyword evidence="3" id="KW-1185">Reference proteome</keyword>
<evidence type="ECO:0000313" key="2">
    <source>
        <dbReference type="EMBL" id="GAA5188218.1"/>
    </source>
</evidence>
<evidence type="ECO:0000256" key="1">
    <source>
        <dbReference type="SAM" id="SignalP"/>
    </source>
</evidence>
<accession>A0ABP9RX76</accession>